<dbReference type="InterPro" id="IPR000795">
    <property type="entry name" value="T_Tr_GTP-bd_dom"/>
</dbReference>
<evidence type="ECO:0000313" key="4">
    <source>
        <dbReference type="EMBL" id="RAO79563.1"/>
    </source>
</evidence>
<keyword evidence="5" id="KW-1185">Reference proteome</keyword>
<dbReference type="SUPFAM" id="SSF50465">
    <property type="entry name" value="EF-Tu/eEF-1alpha/eIF2-gamma C-terminal domain"/>
    <property type="match status" value="1"/>
</dbReference>
<dbReference type="InterPro" id="IPR004161">
    <property type="entry name" value="EFTu-like_2"/>
</dbReference>
<evidence type="ECO:0000256" key="2">
    <source>
        <dbReference type="ARBA" id="ARBA00023134"/>
    </source>
</evidence>
<dbReference type="InterPro" id="IPR027417">
    <property type="entry name" value="P-loop_NTPase"/>
</dbReference>
<dbReference type="PRINTS" id="PR00315">
    <property type="entry name" value="ELONGATNFCT"/>
</dbReference>
<comment type="caution">
    <text evidence="4">The sequence shown here is derived from an EMBL/GenBank/DDBJ whole genome shotgun (WGS) entry which is preliminary data.</text>
</comment>
<dbReference type="Pfam" id="PF00009">
    <property type="entry name" value="GTP_EFTU"/>
    <property type="match status" value="1"/>
</dbReference>
<dbReference type="InterPro" id="IPR009000">
    <property type="entry name" value="Transl_B-barrel_sf"/>
</dbReference>
<dbReference type="GO" id="GO:0003924">
    <property type="term" value="F:GTPase activity"/>
    <property type="evidence" value="ECO:0007669"/>
    <property type="project" value="InterPro"/>
</dbReference>
<dbReference type="GO" id="GO:0005525">
    <property type="term" value="F:GTP binding"/>
    <property type="evidence" value="ECO:0007669"/>
    <property type="project" value="UniProtKB-KW"/>
</dbReference>
<organism evidence="4 5">
    <name type="scientific">Methanothermobacter tenebrarum</name>
    <dbReference type="NCBI Taxonomy" id="680118"/>
    <lineage>
        <taxon>Archaea</taxon>
        <taxon>Methanobacteriati</taxon>
        <taxon>Methanobacteriota</taxon>
        <taxon>Methanomada group</taxon>
        <taxon>Methanobacteria</taxon>
        <taxon>Methanobacteriales</taxon>
        <taxon>Methanobacteriaceae</taxon>
        <taxon>Methanothermobacter</taxon>
    </lineage>
</organism>
<dbReference type="SUPFAM" id="SSF50447">
    <property type="entry name" value="Translation proteins"/>
    <property type="match status" value="1"/>
</dbReference>
<evidence type="ECO:0000259" key="3">
    <source>
        <dbReference type="PROSITE" id="PS51722"/>
    </source>
</evidence>
<evidence type="ECO:0000256" key="1">
    <source>
        <dbReference type="ARBA" id="ARBA00022741"/>
    </source>
</evidence>
<dbReference type="PROSITE" id="PS51722">
    <property type="entry name" value="G_TR_2"/>
    <property type="match status" value="1"/>
</dbReference>
<dbReference type="InterPro" id="IPR050055">
    <property type="entry name" value="EF-Tu_GTPase"/>
</dbReference>
<dbReference type="Gene3D" id="3.40.50.300">
    <property type="entry name" value="P-loop containing nucleotide triphosphate hydrolases"/>
    <property type="match status" value="1"/>
</dbReference>
<dbReference type="InterPro" id="IPR009001">
    <property type="entry name" value="Transl_elong_EF1A/Init_IF2_C"/>
</dbReference>
<dbReference type="OrthoDB" id="30874at2157"/>
<sequence length="531" mass="59313">MIKDLKSFTKKGERRNIEFKKALKISYHLNEDRKKQLISQMKYRMEKGKGKAIYLLGVEDDGSLTGLPMEELQESIHVLKVLSQEIGACIEEVNEYPLDDGKVAEVTIGWKNSFKKEHIVIGVAGHVDHGKSTLLGSLTTGILDDGTGKTRIFLDVQKHEIERGLSADLSFAIYGFLDGQPIRLDNPLDKKEKSELMEKCERIISFVDTVGHEPWLRTTIRGIVGQKLDYGLLTVAADQGPTHITREHLGIILAMELPVIVVITKKDLVGEDGIQKVHDKISELLKLVGRIPYKVKGRSDALLVSEKMNQHIVPIIETSSVTGEGLELLDELFLNLKIPENASEDKKPFMMYIDKVYSVKGVGTVVSGTIRQGRVKKGEKLLLGPFHTGEFKEVKVKSIEMHHYQIGCAEPGHIVGISIAGASPQEIERGMILAHPEYNPKAVREFEAEVAILVHPTTIKAGYESVTHIETIAETTILEPLDQEFMSAGDKGKVRMRFKYRPHHVKEGQKLIFREGRSKGIGSITKIIENL</sequence>
<dbReference type="SUPFAM" id="SSF52540">
    <property type="entry name" value="P-loop containing nucleoside triphosphate hydrolases"/>
    <property type="match status" value="1"/>
</dbReference>
<accession>A0A328PDW1</accession>
<keyword evidence="1" id="KW-0547">Nucleotide-binding</keyword>
<dbReference type="CDD" id="cd03708">
    <property type="entry name" value="GTPBP_III"/>
    <property type="match status" value="1"/>
</dbReference>
<protein>
    <submittedName>
        <fullName evidence="4">GTP-binding protein</fullName>
    </submittedName>
</protein>
<dbReference type="CDD" id="cd03694">
    <property type="entry name" value="GTPBP_II"/>
    <property type="match status" value="1"/>
</dbReference>
<dbReference type="Gene3D" id="2.40.30.10">
    <property type="entry name" value="Translation factors"/>
    <property type="match status" value="2"/>
</dbReference>
<feature type="domain" description="Tr-type G" evidence="3">
    <location>
        <begin position="116"/>
        <end position="340"/>
    </location>
</feature>
<proteinExistence type="predicted"/>
<reference evidence="4 5" key="1">
    <citation type="submission" date="2018-06" db="EMBL/GenBank/DDBJ databases">
        <title>Draft genome sequence of hyperthermophilic methanogen Methanothermobacter tenebrarum sp. MCM-B 1447.</title>
        <authorList>
            <person name="Pore S.D."/>
            <person name="Dagar S."/>
            <person name="Dhakephalkar P.K."/>
        </authorList>
    </citation>
    <scope>NUCLEOTIDE SEQUENCE [LARGE SCALE GENOMIC DNA]</scope>
    <source>
        <strain evidence="4 5">MCM B 1447</strain>
    </source>
</reference>
<dbReference type="RefSeq" id="WP_112093392.1">
    <property type="nucleotide sequence ID" value="NZ_QLOE01000002.1"/>
</dbReference>
<dbReference type="PANTHER" id="PTHR43721:SF9">
    <property type="entry name" value="GTP-BINDING PROTEIN 1"/>
    <property type="match status" value="1"/>
</dbReference>
<dbReference type="EMBL" id="QLOE01000002">
    <property type="protein sequence ID" value="RAO79563.1"/>
    <property type="molecule type" value="Genomic_DNA"/>
</dbReference>
<evidence type="ECO:0000313" key="5">
    <source>
        <dbReference type="Proteomes" id="UP000249782"/>
    </source>
</evidence>
<dbReference type="GO" id="GO:0003746">
    <property type="term" value="F:translation elongation factor activity"/>
    <property type="evidence" value="ECO:0007669"/>
    <property type="project" value="TreeGrafter"/>
</dbReference>
<dbReference type="Pfam" id="PF03144">
    <property type="entry name" value="GTP_EFTU_D2"/>
    <property type="match status" value="1"/>
</dbReference>
<dbReference type="Proteomes" id="UP000249782">
    <property type="component" value="Unassembled WGS sequence"/>
</dbReference>
<dbReference type="AlphaFoldDB" id="A0A328PDW1"/>
<gene>
    <name evidence="4" type="ORF">DPC56_01935</name>
</gene>
<name>A0A328PDW1_9EURY</name>
<keyword evidence="2" id="KW-0342">GTP-binding</keyword>
<dbReference type="PANTHER" id="PTHR43721">
    <property type="entry name" value="ELONGATION FACTOR TU-RELATED"/>
    <property type="match status" value="1"/>
</dbReference>